<organism evidence="2 3">
    <name type="scientific">Mycena maculata</name>
    <dbReference type="NCBI Taxonomy" id="230809"/>
    <lineage>
        <taxon>Eukaryota</taxon>
        <taxon>Fungi</taxon>
        <taxon>Dikarya</taxon>
        <taxon>Basidiomycota</taxon>
        <taxon>Agaricomycotina</taxon>
        <taxon>Agaricomycetes</taxon>
        <taxon>Agaricomycetidae</taxon>
        <taxon>Agaricales</taxon>
        <taxon>Marasmiineae</taxon>
        <taxon>Mycenaceae</taxon>
        <taxon>Mycena</taxon>
    </lineage>
</organism>
<dbReference type="Proteomes" id="UP001215280">
    <property type="component" value="Unassembled WGS sequence"/>
</dbReference>
<feature type="region of interest" description="Disordered" evidence="1">
    <location>
        <begin position="1"/>
        <end position="21"/>
    </location>
</feature>
<evidence type="ECO:0000256" key="1">
    <source>
        <dbReference type="SAM" id="MobiDB-lite"/>
    </source>
</evidence>
<dbReference type="AlphaFoldDB" id="A0AAD7JVP5"/>
<dbReference type="EMBL" id="JARJLG010000019">
    <property type="protein sequence ID" value="KAJ7772730.1"/>
    <property type="molecule type" value="Genomic_DNA"/>
</dbReference>
<comment type="caution">
    <text evidence="2">The sequence shown here is derived from an EMBL/GenBank/DDBJ whole genome shotgun (WGS) entry which is preliminary data.</text>
</comment>
<protein>
    <submittedName>
        <fullName evidence="2">Uncharacterized protein</fullName>
    </submittedName>
</protein>
<sequence length="173" mass="18023">MPKTADDASDSDGETVIASPVPYPKAKCEPVLSTLSSTPFSPPFTQLSRPPVLTAQLVLPGPSTNVAGAPRIIGCLCVAARVTAQCPDVLAHGPAATHAADERIDPENDMYATQDVSASLWGQADASVAKLEVVASSEWQNGTDALGVGLIRNGSDAGREQMAGDIRILDEWK</sequence>
<gene>
    <name evidence="2" type="ORF">DFH07DRAFT_953189</name>
</gene>
<keyword evidence="3" id="KW-1185">Reference proteome</keyword>
<reference evidence="2" key="1">
    <citation type="submission" date="2023-03" db="EMBL/GenBank/DDBJ databases">
        <title>Massive genome expansion in bonnet fungi (Mycena s.s.) driven by repeated elements and novel gene families across ecological guilds.</title>
        <authorList>
            <consortium name="Lawrence Berkeley National Laboratory"/>
            <person name="Harder C.B."/>
            <person name="Miyauchi S."/>
            <person name="Viragh M."/>
            <person name="Kuo A."/>
            <person name="Thoen E."/>
            <person name="Andreopoulos B."/>
            <person name="Lu D."/>
            <person name="Skrede I."/>
            <person name="Drula E."/>
            <person name="Henrissat B."/>
            <person name="Morin E."/>
            <person name="Kohler A."/>
            <person name="Barry K."/>
            <person name="LaButti K."/>
            <person name="Morin E."/>
            <person name="Salamov A."/>
            <person name="Lipzen A."/>
            <person name="Mereny Z."/>
            <person name="Hegedus B."/>
            <person name="Baldrian P."/>
            <person name="Stursova M."/>
            <person name="Weitz H."/>
            <person name="Taylor A."/>
            <person name="Grigoriev I.V."/>
            <person name="Nagy L.G."/>
            <person name="Martin F."/>
            <person name="Kauserud H."/>
        </authorList>
    </citation>
    <scope>NUCLEOTIDE SEQUENCE</scope>
    <source>
        <strain evidence="2">CBHHK188m</strain>
    </source>
</reference>
<evidence type="ECO:0000313" key="2">
    <source>
        <dbReference type="EMBL" id="KAJ7772730.1"/>
    </source>
</evidence>
<evidence type="ECO:0000313" key="3">
    <source>
        <dbReference type="Proteomes" id="UP001215280"/>
    </source>
</evidence>
<accession>A0AAD7JVP5</accession>
<name>A0AAD7JVP5_9AGAR</name>
<proteinExistence type="predicted"/>